<dbReference type="EMBL" id="LAZR01004480">
    <property type="protein sequence ID" value="KKN08221.1"/>
    <property type="molecule type" value="Genomic_DNA"/>
</dbReference>
<evidence type="ECO:0000313" key="1">
    <source>
        <dbReference type="EMBL" id="KKN08221.1"/>
    </source>
</evidence>
<organism evidence="1">
    <name type="scientific">marine sediment metagenome</name>
    <dbReference type="NCBI Taxonomy" id="412755"/>
    <lineage>
        <taxon>unclassified sequences</taxon>
        <taxon>metagenomes</taxon>
        <taxon>ecological metagenomes</taxon>
    </lineage>
</organism>
<proteinExistence type="predicted"/>
<accession>A0A0F9Q4K2</accession>
<dbReference type="AlphaFoldDB" id="A0A0F9Q4K2"/>
<name>A0A0F9Q4K2_9ZZZZ</name>
<reference evidence="1" key="1">
    <citation type="journal article" date="2015" name="Nature">
        <title>Complex archaea that bridge the gap between prokaryotes and eukaryotes.</title>
        <authorList>
            <person name="Spang A."/>
            <person name="Saw J.H."/>
            <person name="Jorgensen S.L."/>
            <person name="Zaremba-Niedzwiedzka K."/>
            <person name="Martijn J."/>
            <person name="Lind A.E."/>
            <person name="van Eijk R."/>
            <person name="Schleper C."/>
            <person name="Guy L."/>
            <person name="Ettema T.J."/>
        </authorList>
    </citation>
    <scope>NUCLEOTIDE SEQUENCE</scope>
</reference>
<protein>
    <submittedName>
        <fullName evidence="1">Uncharacterized protein</fullName>
    </submittedName>
</protein>
<gene>
    <name evidence="1" type="ORF">LCGC14_1058940</name>
</gene>
<sequence>MEILESRRSRFISGFVDRKNNFEIISDTKKRNIKNEYSMGNLMFGYKYISSKDIYNKLWDLIDKAANQLDKIDVAGRKIIAIDISYFLLDALRPRKQLQKWLELNTEISERVDGICLFVFID</sequence>
<comment type="caution">
    <text evidence="1">The sequence shown here is derived from an EMBL/GenBank/DDBJ whole genome shotgun (WGS) entry which is preliminary data.</text>
</comment>